<dbReference type="RefSeq" id="WP_259134355.1">
    <property type="nucleotide sequence ID" value="NZ_JANUCS010000005.1"/>
</dbReference>
<accession>A0A3R7XJ25</accession>
<comment type="caution">
    <text evidence="3">The sequence shown here is derived from an EMBL/GenBank/DDBJ whole genome shotgun (WGS) entry which is preliminary data.</text>
</comment>
<name>A0A3R7XJ25_9EURY</name>
<dbReference type="PANTHER" id="PTHR42680:SF1">
    <property type="entry name" value="DEOXYURIDINE 5'-TRIPHOSPHATE NUCLEOTIDOHYDROLASE"/>
    <property type="match status" value="1"/>
</dbReference>
<organism evidence="3 4">
    <name type="scientific">Methanosalsum natronophilum</name>
    <dbReference type="NCBI Taxonomy" id="768733"/>
    <lineage>
        <taxon>Archaea</taxon>
        <taxon>Methanobacteriati</taxon>
        <taxon>Methanobacteriota</taxon>
        <taxon>Stenosarchaea group</taxon>
        <taxon>Methanomicrobia</taxon>
        <taxon>Methanosarcinales</taxon>
        <taxon>Methanosarcinaceae</taxon>
        <taxon>Methanosalsum</taxon>
    </lineage>
</organism>
<keyword evidence="2" id="KW-0546">Nucleotide metabolism</keyword>
<dbReference type="PANTHER" id="PTHR42680">
    <property type="entry name" value="DCTP DEAMINASE"/>
    <property type="match status" value="1"/>
</dbReference>
<dbReference type="GO" id="GO:0008829">
    <property type="term" value="F:dCTP deaminase activity"/>
    <property type="evidence" value="ECO:0007669"/>
    <property type="project" value="InterPro"/>
</dbReference>
<dbReference type="InterPro" id="IPR036157">
    <property type="entry name" value="dUTPase-like_sf"/>
</dbReference>
<dbReference type="GO" id="GO:0006229">
    <property type="term" value="P:dUTP biosynthetic process"/>
    <property type="evidence" value="ECO:0007669"/>
    <property type="project" value="InterPro"/>
</dbReference>
<dbReference type="CDD" id="cd07557">
    <property type="entry name" value="trimeric_dUTPase"/>
    <property type="match status" value="1"/>
</dbReference>
<dbReference type="Pfam" id="PF22769">
    <property type="entry name" value="DCD"/>
    <property type="match status" value="1"/>
</dbReference>
<dbReference type="Proteomes" id="UP000284763">
    <property type="component" value="Unassembled WGS sequence"/>
</dbReference>
<dbReference type="NCBIfam" id="NF002598">
    <property type="entry name" value="PRK02253.1"/>
    <property type="match status" value="1"/>
</dbReference>
<gene>
    <name evidence="3" type="ORF">D5R95_01690</name>
</gene>
<evidence type="ECO:0000313" key="3">
    <source>
        <dbReference type="EMBL" id="RQD90670.1"/>
    </source>
</evidence>
<keyword evidence="1 3" id="KW-0378">Hydrolase</keyword>
<evidence type="ECO:0000256" key="1">
    <source>
        <dbReference type="ARBA" id="ARBA00022801"/>
    </source>
</evidence>
<evidence type="ECO:0000256" key="2">
    <source>
        <dbReference type="ARBA" id="ARBA00023080"/>
    </source>
</evidence>
<dbReference type="AlphaFoldDB" id="A0A3R7XJ25"/>
<proteinExistence type="predicted"/>
<dbReference type="EMBL" id="QZAB01000112">
    <property type="protein sequence ID" value="RQD90670.1"/>
    <property type="molecule type" value="Genomic_DNA"/>
</dbReference>
<evidence type="ECO:0000313" key="4">
    <source>
        <dbReference type="Proteomes" id="UP000284763"/>
    </source>
</evidence>
<reference evidence="3 4" key="1">
    <citation type="submission" date="2018-08" db="EMBL/GenBank/DDBJ databases">
        <title>The metabolism and importance of syntrophic acetate oxidation coupled to methane or sulfide production in haloalkaline environments.</title>
        <authorList>
            <person name="Timmers P.H.A."/>
            <person name="Vavourakis C.D."/>
            <person name="Sorokin D.Y."/>
            <person name="Sinninghe Damste J.S."/>
            <person name="Muyzer G."/>
            <person name="Stams A.J.M."/>
            <person name="Plugge C.M."/>
        </authorList>
    </citation>
    <scope>NUCLEOTIDE SEQUENCE [LARGE SCALE GENOMIC DNA]</scope>
    <source>
        <strain evidence="3">MSAO_Arc3</strain>
    </source>
</reference>
<dbReference type="SUPFAM" id="SSF51283">
    <property type="entry name" value="dUTPase-like"/>
    <property type="match status" value="1"/>
</dbReference>
<protein>
    <submittedName>
        <fullName evidence="3">Deoxyuridine 5'-triphosphate nucleotidohydrolase</fullName>
    </submittedName>
</protein>
<sequence length="169" mass="19150">MSLLSEKSLKDLLNNEPPLVEGLIDSELQVQPNGIEMTLKDVYVLEEAGKVDYDNSSRSIPNTTKLEFDNGWIYLQKGYYKITFNEIVNIPKNMAAIARARSSLIRCGVTLETAVWDAGYRGRSECLLLVHNKEGFHVEKNARVMQLLFYVLDSAVEHGYAGMYQNENI</sequence>
<dbReference type="InterPro" id="IPR011962">
    <property type="entry name" value="dCTP_deaminase"/>
</dbReference>
<dbReference type="InterPro" id="IPR033704">
    <property type="entry name" value="dUTPase_trimeric"/>
</dbReference>
<dbReference type="Gene3D" id="2.70.40.10">
    <property type="match status" value="1"/>
</dbReference>